<dbReference type="RefSeq" id="WP_137401823.1">
    <property type="nucleotide sequence ID" value="NZ_BMIU01000010.1"/>
</dbReference>
<evidence type="ECO:0000313" key="3">
    <source>
        <dbReference type="Proteomes" id="UP000647339"/>
    </source>
</evidence>
<sequence length="106" mass="11608">MKEKIDVLQQHVLVPLLLALASIAMVMALYFCSEWLISAEVPEETAFFTYEEAVSSRAYQSEMGGFAVLFLLVTVSCIGAVFVKQRLVSFMAVGLAIAGIFYLGFG</sequence>
<reference evidence="3" key="1">
    <citation type="journal article" date="2019" name="Int. J. Syst. Evol. Microbiol.">
        <title>The Global Catalogue of Microorganisms (GCM) 10K type strain sequencing project: providing services to taxonomists for standard genome sequencing and annotation.</title>
        <authorList>
            <consortium name="The Broad Institute Genomics Platform"/>
            <consortium name="The Broad Institute Genome Sequencing Center for Infectious Disease"/>
            <person name="Wu L."/>
            <person name="Ma J."/>
        </authorList>
    </citation>
    <scope>NUCLEOTIDE SEQUENCE [LARGE SCALE GENOMIC DNA]</scope>
    <source>
        <strain evidence="3">CGMCC 1.15407</strain>
    </source>
</reference>
<evidence type="ECO:0000313" key="2">
    <source>
        <dbReference type="EMBL" id="GGF34663.1"/>
    </source>
</evidence>
<comment type="caution">
    <text evidence="2">The sequence shown here is derived from an EMBL/GenBank/DDBJ whole genome shotgun (WGS) entry which is preliminary data.</text>
</comment>
<evidence type="ECO:0000256" key="1">
    <source>
        <dbReference type="SAM" id="Phobius"/>
    </source>
</evidence>
<keyword evidence="1" id="KW-0472">Membrane</keyword>
<keyword evidence="1" id="KW-1133">Transmembrane helix</keyword>
<protein>
    <submittedName>
        <fullName evidence="2">Uncharacterized protein</fullName>
    </submittedName>
</protein>
<dbReference type="Proteomes" id="UP000647339">
    <property type="component" value="Unassembled WGS sequence"/>
</dbReference>
<keyword evidence="3" id="KW-1185">Reference proteome</keyword>
<keyword evidence="1" id="KW-0812">Transmembrane</keyword>
<gene>
    <name evidence="2" type="ORF">GCM10011339_23670</name>
</gene>
<feature type="transmembrane region" description="Helical" evidence="1">
    <location>
        <begin position="87"/>
        <end position="105"/>
    </location>
</feature>
<accession>A0ABQ1V3E5</accession>
<organism evidence="2 3">
    <name type="scientific">Echinicola rosea</name>
    <dbReference type="NCBI Taxonomy" id="1807691"/>
    <lineage>
        <taxon>Bacteria</taxon>
        <taxon>Pseudomonadati</taxon>
        <taxon>Bacteroidota</taxon>
        <taxon>Cytophagia</taxon>
        <taxon>Cytophagales</taxon>
        <taxon>Cyclobacteriaceae</taxon>
        <taxon>Echinicola</taxon>
    </lineage>
</organism>
<proteinExistence type="predicted"/>
<feature type="transmembrane region" description="Helical" evidence="1">
    <location>
        <begin position="63"/>
        <end position="82"/>
    </location>
</feature>
<dbReference type="EMBL" id="BMIU01000010">
    <property type="protein sequence ID" value="GGF34663.1"/>
    <property type="molecule type" value="Genomic_DNA"/>
</dbReference>
<name>A0ABQ1V3E5_9BACT</name>
<feature type="transmembrane region" description="Helical" evidence="1">
    <location>
        <begin position="12"/>
        <end position="31"/>
    </location>
</feature>